<protein>
    <submittedName>
        <fullName evidence="2">Uncharacterized protein</fullName>
    </submittedName>
</protein>
<comment type="caution">
    <text evidence="2">The sequence shown here is derived from an EMBL/GenBank/DDBJ whole genome shotgun (WGS) entry which is preliminary data.</text>
</comment>
<dbReference type="EMBL" id="CAWUFR010000308">
    <property type="protein sequence ID" value="CAK6975597.1"/>
    <property type="molecule type" value="Genomic_DNA"/>
</dbReference>
<evidence type="ECO:0000313" key="2">
    <source>
        <dbReference type="EMBL" id="CAK6975597.1"/>
    </source>
</evidence>
<feature type="region of interest" description="Disordered" evidence="1">
    <location>
        <begin position="115"/>
        <end position="138"/>
    </location>
</feature>
<reference evidence="2 3" key="1">
    <citation type="submission" date="2024-01" db="EMBL/GenBank/DDBJ databases">
        <authorList>
            <person name="Alioto T."/>
            <person name="Alioto T."/>
            <person name="Gomez Garrido J."/>
        </authorList>
    </citation>
    <scope>NUCLEOTIDE SEQUENCE [LARGE SCALE GENOMIC DNA]</scope>
</reference>
<sequence>MSQTERAQIAAVTSTLHRTDAGATRCHGDVAVGQKGARAASARKPETPPPLPACLPAWFTRADLSRLDLRPSLISPSSLFLSFSTIRHGESPVSCSSSVHRVSDVMESVRVSLSPSLSHPSSSANIFRTSEPLNAQLQ</sequence>
<feature type="compositionally biased region" description="Polar residues" evidence="1">
    <location>
        <begin position="124"/>
        <end position="138"/>
    </location>
</feature>
<accession>A0AAV1PUJ4</accession>
<evidence type="ECO:0000256" key="1">
    <source>
        <dbReference type="SAM" id="MobiDB-lite"/>
    </source>
</evidence>
<name>A0AAV1PUJ4_SCOSC</name>
<dbReference type="Proteomes" id="UP001314229">
    <property type="component" value="Unassembled WGS sequence"/>
</dbReference>
<proteinExistence type="predicted"/>
<dbReference type="AlphaFoldDB" id="A0AAV1PUJ4"/>
<organism evidence="2 3">
    <name type="scientific">Scomber scombrus</name>
    <name type="common">Atlantic mackerel</name>
    <name type="synonym">Scomber vernalis</name>
    <dbReference type="NCBI Taxonomy" id="13677"/>
    <lineage>
        <taxon>Eukaryota</taxon>
        <taxon>Metazoa</taxon>
        <taxon>Chordata</taxon>
        <taxon>Craniata</taxon>
        <taxon>Vertebrata</taxon>
        <taxon>Euteleostomi</taxon>
        <taxon>Actinopterygii</taxon>
        <taxon>Neopterygii</taxon>
        <taxon>Teleostei</taxon>
        <taxon>Neoteleostei</taxon>
        <taxon>Acanthomorphata</taxon>
        <taxon>Pelagiaria</taxon>
        <taxon>Scombriformes</taxon>
        <taxon>Scombridae</taxon>
        <taxon>Scomber</taxon>
    </lineage>
</organism>
<evidence type="ECO:0000313" key="3">
    <source>
        <dbReference type="Proteomes" id="UP001314229"/>
    </source>
</evidence>
<gene>
    <name evidence="2" type="ORF">FSCOSCO3_A005235</name>
</gene>
<keyword evidence="3" id="KW-1185">Reference proteome</keyword>